<proteinExistence type="inferred from homology"/>
<protein>
    <recommendedName>
        <fullName evidence="4 10">Glucose-1-phosphate thymidylyltransferase</fullName>
        <ecNumber evidence="3 10">2.7.7.24</ecNumber>
    </recommendedName>
</protein>
<evidence type="ECO:0000256" key="7">
    <source>
        <dbReference type="ARBA" id="ARBA00022723"/>
    </source>
</evidence>
<gene>
    <name evidence="12" type="primary">rmlA</name>
    <name evidence="12" type="ORF">BFL36_03815</name>
</gene>
<dbReference type="NCBIfam" id="TIGR01207">
    <property type="entry name" value="rmlA"/>
    <property type="match status" value="1"/>
</dbReference>
<organism evidence="12 13">
    <name type="scientific">Clavibacter michiganensis</name>
    <dbReference type="NCBI Taxonomy" id="28447"/>
    <lineage>
        <taxon>Bacteria</taxon>
        <taxon>Bacillati</taxon>
        <taxon>Actinomycetota</taxon>
        <taxon>Actinomycetes</taxon>
        <taxon>Micrococcales</taxon>
        <taxon>Microbacteriaceae</taxon>
        <taxon>Clavibacter</taxon>
    </lineage>
</organism>
<sequence>MKGIILAGGSGSRLWPITKGISKQLMPIYDKPMIYYPLSTLMMADIREVLIITTPEYNDQFRALLGDGSHLGMRIEYAVQPSPDGLAQAFVIGEEFIGDDSVALVLGDNIFHGAGLGTSLRKNTEIDGALIFAYHVADPTAYGVVEFDDDFTALSIEEKPAQPKSAYAVPGLYFFDNDVVEIAKGIQPSERGELEITAVNDHYLQAGRLRVQVLDRGTAWLDTGTFESMMQASEYVKVIEDRQGFKIGCIEEIAYRAGWIDRDALEELARPLIKSGYGRYLVTLLGD</sequence>
<accession>A0A251YQ29</accession>
<dbReference type="GO" id="GO:0008879">
    <property type="term" value="F:glucose-1-phosphate thymidylyltransferase activity"/>
    <property type="evidence" value="ECO:0007669"/>
    <property type="project" value="UniProtKB-EC"/>
</dbReference>
<evidence type="ECO:0000256" key="6">
    <source>
        <dbReference type="ARBA" id="ARBA00022695"/>
    </source>
</evidence>
<comment type="similarity">
    <text evidence="2 10">Belongs to the glucose-1-phosphate thymidylyltransferase family.</text>
</comment>
<dbReference type="GO" id="GO:0019318">
    <property type="term" value="P:hexose metabolic process"/>
    <property type="evidence" value="ECO:0007669"/>
    <property type="project" value="UniProtKB-ARBA"/>
</dbReference>
<dbReference type="CDD" id="cd02538">
    <property type="entry name" value="G1P_TT_short"/>
    <property type="match status" value="1"/>
</dbReference>
<dbReference type="Gene3D" id="3.90.550.10">
    <property type="entry name" value="Spore Coat Polysaccharide Biosynthesis Protein SpsA, Chain A"/>
    <property type="match status" value="1"/>
</dbReference>
<dbReference type="PANTHER" id="PTHR43532">
    <property type="entry name" value="GLUCOSE-1-PHOSPHATE THYMIDYLYLTRANSFERASE"/>
    <property type="match status" value="1"/>
</dbReference>
<evidence type="ECO:0000256" key="1">
    <source>
        <dbReference type="ARBA" id="ARBA00001946"/>
    </source>
</evidence>
<dbReference type="EC" id="2.7.7.24" evidence="3 10"/>
<dbReference type="Proteomes" id="UP000195011">
    <property type="component" value="Unassembled WGS sequence"/>
</dbReference>
<dbReference type="InterPro" id="IPR029044">
    <property type="entry name" value="Nucleotide-diphossugar_trans"/>
</dbReference>
<dbReference type="EMBL" id="MDJY01000023">
    <property type="protein sequence ID" value="OUE26340.1"/>
    <property type="molecule type" value="Genomic_DNA"/>
</dbReference>
<keyword evidence="6 10" id="KW-0548">Nucleotidyltransferase</keyword>
<dbReference type="SUPFAM" id="SSF53448">
    <property type="entry name" value="Nucleotide-diphospho-sugar transferases"/>
    <property type="match status" value="1"/>
</dbReference>
<evidence type="ECO:0000256" key="10">
    <source>
        <dbReference type="RuleBase" id="RU003706"/>
    </source>
</evidence>
<evidence type="ECO:0000256" key="5">
    <source>
        <dbReference type="ARBA" id="ARBA00022679"/>
    </source>
</evidence>
<dbReference type="PANTHER" id="PTHR43532:SF1">
    <property type="entry name" value="GLUCOSE-1-PHOSPHATE THYMIDYLYLTRANSFERASE 1"/>
    <property type="match status" value="1"/>
</dbReference>
<evidence type="ECO:0000256" key="2">
    <source>
        <dbReference type="ARBA" id="ARBA00010480"/>
    </source>
</evidence>
<evidence type="ECO:0000256" key="4">
    <source>
        <dbReference type="ARBA" id="ARBA00017654"/>
    </source>
</evidence>
<dbReference type="RefSeq" id="WP_086516675.1">
    <property type="nucleotide sequence ID" value="NZ_MDJY01000023.1"/>
</dbReference>
<keyword evidence="5 10" id="KW-0808">Transferase</keyword>
<evidence type="ECO:0000313" key="13">
    <source>
        <dbReference type="Proteomes" id="UP000195011"/>
    </source>
</evidence>
<evidence type="ECO:0000256" key="3">
    <source>
        <dbReference type="ARBA" id="ARBA00012461"/>
    </source>
</evidence>
<evidence type="ECO:0000256" key="8">
    <source>
        <dbReference type="ARBA" id="ARBA00022842"/>
    </source>
</evidence>
<evidence type="ECO:0000259" key="11">
    <source>
        <dbReference type="Pfam" id="PF00483"/>
    </source>
</evidence>
<keyword evidence="7 10" id="KW-0479">Metal-binding</keyword>
<comment type="cofactor">
    <cofactor evidence="1">
        <name>Mg(2+)</name>
        <dbReference type="ChEBI" id="CHEBI:18420"/>
    </cofactor>
</comment>
<dbReference type="InterPro" id="IPR005907">
    <property type="entry name" value="G1P_thy_trans_s"/>
</dbReference>
<comment type="function">
    <text evidence="10">Catalyzes the formation of dTDP-glucose, from dTTP and glucose 1-phosphate, as well as its pyrophosphorolysis.</text>
</comment>
<dbReference type="FunFam" id="3.90.550.10:FF:000023">
    <property type="entry name" value="Glucose-1-phosphate thymidylyltransferase"/>
    <property type="match status" value="1"/>
</dbReference>
<dbReference type="GO" id="GO:0046872">
    <property type="term" value="F:metal ion binding"/>
    <property type="evidence" value="ECO:0007669"/>
    <property type="project" value="UniProtKB-KW"/>
</dbReference>
<keyword evidence="8 10" id="KW-0460">Magnesium</keyword>
<dbReference type="Pfam" id="PF00483">
    <property type="entry name" value="NTP_transferase"/>
    <property type="match status" value="1"/>
</dbReference>
<evidence type="ECO:0000256" key="9">
    <source>
        <dbReference type="ARBA" id="ARBA00049336"/>
    </source>
</evidence>
<name>A0A251YQ29_9MICO</name>
<reference evidence="12 13" key="1">
    <citation type="submission" date="2016-08" db="EMBL/GenBank/DDBJ databases">
        <title>Genome sequence of Clavibacter michiganensis spp strain CFBP8017.</title>
        <authorList>
            <person name="Thapa S.P."/>
            <person name="Coaker G."/>
            <person name="Jacques M.-A."/>
        </authorList>
    </citation>
    <scope>NUCLEOTIDE SEQUENCE [LARGE SCALE GENOMIC DNA]</scope>
    <source>
        <strain evidence="12">CFBP8017</strain>
    </source>
</reference>
<dbReference type="AlphaFoldDB" id="A0A251YQ29"/>
<feature type="domain" description="Nucleotidyl transferase" evidence="11">
    <location>
        <begin position="2"/>
        <end position="235"/>
    </location>
</feature>
<evidence type="ECO:0000313" key="12">
    <source>
        <dbReference type="EMBL" id="OUE26340.1"/>
    </source>
</evidence>
<dbReference type="InterPro" id="IPR005835">
    <property type="entry name" value="NTP_transferase_dom"/>
</dbReference>
<dbReference type="GO" id="GO:0000271">
    <property type="term" value="P:polysaccharide biosynthetic process"/>
    <property type="evidence" value="ECO:0007669"/>
    <property type="project" value="UniProtKB-ARBA"/>
</dbReference>
<comment type="caution">
    <text evidence="12">The sequence shown here is derived from an EMBL/GenBank/DDBJ whole genome shotgun (WGS) entry which is preliminary data.</text>
</comment>
<comment type="catalytic activity">
    <reaction evidence="9 10">
        <text>dTTP + alpha-D-glucose 1-phosphate + H(+) = dTDP-alpha-D-glucose + diphosphate</text>
        <dbReference type="Rhea" id="RHEA:15225"/>
        <dbReference type="ChEBI" id="CHEBI:15378"/>
        <dbReference type="ChEBI" id="CHEBI:33019"/>
        <dbReference type="ChEBI" id="CHEBI:37568"/>
        <dbReference type="ChEBI" id="CHEBI:57477"/>
        <dbReference type="ChEBI" id="CHEBI:58601"/>
        <dbReference type="EC" id="2.7.7.24"/>
    </reaction>
</comment>